<dbReference type="Pfam" id="PF00534">
    <property type="entry name" value="Glycos_transf_1"/>
    <property type="match status" value="1"/>
</dbReference>
<accession>A0A8J7Z610</accession>
<gene>
    <name evidence="3" type="ORF">GS601_15770</name>
</gene>
<dbReference type="Gene3D" id="3.40.50.2000">
    <property type="entry name" value="Glycogen Phosphorylase B"/>
    <property type="match status" value="2"/>
</dbReference>
<dbReference type="InterPro" id="IPR001296">
    <property type="entry name" value="Glyco_trans_1"/>
</dbReference>
<comment type="caution">
    <text evidence="3">The sequence shown here is derived from an EMBL/GenBank/DDBJ whole genome shotgun (WGS) entry which is preliminary data.</text>
</comment>
<organism evidence="3 4">
    <name type="scientific">Myxacorys almedinensis A</name>
    <dbReference type="NCBI Taxonomy" id="2690445"/>
    <lineage>
        <taxon>Bacteria</taxon>
        <taxon>Bacillati</taxon>
        <taxon>Cyanobacteriota</taxon>
        <taxon>Cyanophyceae</taxon>
        <taxon>Leptolyngbyales</taxon>
        <taxon>Leptolyngbyaceae</taxon>
        <taxon>Myxacorys</taxon>
        <taxon>Myxacorys almedinensis</taxon>
    </lineage>
</organism>
<dbReference type="PANTHER" id="PTHR12526">
    <property type="entry name" value="GLYCOSYLTRANSFERASE"/>
    <property type="match status" value="1"/>
</dbReference>
<dbReference type="RefSeq" id="WP_162424256.1">
    <property type="nucleotide sequence ID" value="NZ_WVIE01000019.1"/>
</dbReference>
<protein>
    <submittedName>
        <fullName evidence="3">Glycosyltransferase</fullName>
    </submittedName>
</protein>
<keyword evidence="4" id="KW-1185">Reference proteome</keyword>
<sequence length="395" mass="44314">MKILHVIPSVGLSRGGTSQAVLGLLRALRSQGVNVELATTNDDGEALLDVSLHQKVEYQHIPTWFFPRFSPAQSAIREFAFSKTLTTWLWNHIAEYDLVHVHALFSYPSTIAMAIARLKRVPYIHQPHGLLCNWSLQQSKLKKQLYLLLIERDNIRQSQFLQLTSVMEEQEVKQLALNVPSVVLPLGVSVADPIPHARTRLREQLKLPAEQPIILFMSRLHYKKGLEYLIPALGQLVDLPFTFVLAGNGTPDYEQEVDLLLNKAGIQTRTYRPGFVTGEFKDLLLQGSDFFALTSCSENFGMVVLEAMAAGLTTILTPGVALASVLEEQQLGYVPALDTNAIAETLRYCLESSDVARSVGDRARRFIFEHYTWEQIAKQIVQIYGNIAEPIKSFS</sequence>
<feature type="domain" description="Glycosyltransferase subfamily 4-like N-terminal" evidence="2">
    <location>
        <begin position="15"/>
        <end position="187"/>
    </location>
</feature>
<dbReference type="Pfam" id="PF13579">
    <property type="entry name" value="Glyco_trans_4_4"/>
    <property type="match status" value="1"/>
</dbReference>
<evidence type="ECO:0000313" key="4">
    <source>
        <dbReference type="Proteomes" id="UP000646053"/>
    </source>
</evidence>
<feature type="domain" description="Glycosyl transferase family 1" evidence="1">
    <location>
        <begin position="198"/>
        <end position="365"/>
    </location>
</feature>
<proteinExistence type="predicted"/>
<evidence type="ECO:0000259" key="1">
    <source>
        <dbReference type="Pfam" id="PF00534"/>
    </source>
</evidence>
<dbReference type="PANTHER" id="PTHR12526:SF637">
    <property type="entry name" value="GLYCOSYLTRANSFERASE EPSF-RELATED"/>
    <property type="match status" value="1"/>
</dbReference>
<reference evidence="3" key="1">
    <citation type="submission" date="2019-12" db="EMBL/GenBank/DDBJ databases">
        <title>High-Quality draft genome sequences of three cyanobacteria isolated from the limestone walls of the Old Cathedral of Coimbra.</title>
        <authorList>
            <person name="Tiago I."/>
            <person name="Soares F."/>
            <person name="Portugal A."/>
        </authorList>
    </citation>
    <scope>NUCLEOTIDE SEQUENCE</scope>
    <source>
        <strain evidence="3">A</strain>
    </source>
</reference>
<dbReference type="EMBL" id="WVIE01000019">
    <property type="protein sequence ID" value="NDJ18728.1"/>
    <property type="molecule type" value="Genomic_DNA"/>
</dbReference>
<dbReference type="GO" id="GO:0016757">
    <property type="term" value="F:glycosyltransferase activity"/>
    <property type="evidence" value="ECO:0007669"/>
    <property type="project" value="InterPro"/>
</dbReference>
<name>A0A8J7Z610_9CYAN</name>
<dbReference type="Proteomes" id="UP000646053">
    <property type="component" value="Unassembled WGS sequence"/>
</dbReference>
<evidence type="ECO:0000313" key="3">
    <source>
        <dbReference type="EMBL" id="NDJ18728.1"/>
    </source>
</evidence>
<dbReference type="InterPro" id="IPR028098">
    <property type="entry name" value="Glyco_trans_4-like_N"/>
</dbReference>
<dbReference type="AlphaFoldDB" id="A0A8J7Z610"/>
<evidence type="ECO:0000259" key="2">
    <source>
        <dbReference type="Pfam" id="PF13579"/>
    </source>
</evidence>
<dbReference type="SUPFAM" id="SSF53756">
    <property type="entry name" value="UDP-Glycosyltransferase/glycogen phosphorylase"/>
    <property type="match status" value="1"/>
</dbReference>